<evidence type="ECO:0000313" key="1">
    <source>
        <dbReference type="EMBL" id="MCB5495964.1"/>
    </source>
</evidence>
<name>A0AAJ1EQP7_MEDGN</name>
<feature type="non-terminal residue" evidence="1">
    <location>
        <position position="1"/>
    </location>
</feature>
<accession>A0AAJ1EQP7</accession>
<sequence>QNYIDYEAYGRDLDMGGCFIETSRGMCEIPY</sequence>
<evidence type="ECO:0000313" key="2">
    <source>
        <dbReference type="Proteomes" id="UP001297422"/>
    </source>
</evidence>
<reference evidence="1" key="1">
    <citation type="submission" date="2021-10" db="EMBL/GenBank/DDBJ databases">
        <title>Collection of gut derived symbiotic bacterial strains cultured from healthy donors.</title>
        <authorList>
            <person name="Lin H."/>
            <person name="Littmann E."/>
            <person name="Claire K."/>
            <person name="Pamer E."/>
        </authorList>
    </citation>
    <scope>NUCLEOTIDE SEQUENCE</scope>
    <source>
        <strain evidence="1">MSK.23.4</strain>
    </source>
</reference>
<dbReference type="RefSeq" id="WP_141661553.1">
    <property type="nucleotide sequence ID" value="NZ_JAJBNC010000233.1"/>
</dbReference>
<comment type="caution">
    <text evidence="1">The sequence shown here is derived from an EMBL/GenBank/DDBJ whole genome shotgun (WGS) entry which is preliminary data.</text>
</comment>
<dbReference type="AlphaFoldDB" id="A0AAJ1EQP7"/>
<dbReference type="Proteomes" id="UP001297422">
    <property type="component" value="Unassembled WGS sequence"/>
</dbReference>
<dbReference type="EMBL" id="JAJBNC010000233">
    <property type="protein sequence ID" value="MCB5495964.1"/>
    <property type="molecule type" value="Genomic_DNA"/>
</dbReference>
<protein>
    <submittedName>
        <fullName evidence="1">Antirestriction protein ArdA</fullName>
    </submittedName>
</protein>
<dbReference type="Gene3D" id="1.10.10.1190">
    <property type="entry name" value="Antirestriction protein ArdA, domain 3"/>
    <property type="match status" value="1"/>
</dbReference>
<gene>
    <name evidence="1" type="ORF">LIQ10_19975</name>
</gene>
<organism evidence="1 2">
    <name type="scientific">Mediterraneibacter gnavus</name>
    <name type="common">Ruminococcus gnavus</name>
    <dbReference type="NCBI Taxonomy" id="33038"/>
    <lineage>
        <taxon>Bacteria</taxon>
        <taxon>Bacillati</taxon>
        <taxon>Bacillota</taxon>
        <taxon>Clostridia</taxon>
        <taxon>Lachnospirales</taxon>
        <taxon>Lachnospiraceae</taxon>
        <taxon>Mediterraneibacter</taxon>
    </lineage>
</organism>
<proteinExistence type="predicted"/>
<dbReference type="InterPro" id="IPR041893">
    <property type="entry name" value="ArdA_dom3"/>
</dbReference>